<dbReference type="InterPro" id="IPR011050">
    <property type="entry name" value="Pectin_lyase_fold/virulence"/>
</dbReference>
<reference evidence="8 9" key="1">
    <citation type="submission" date="2019-01" db="EMBL/GenBank/DDBJ databases">
        <title>Lujinxingia litoralis gen. nov., sp. nov. and Lujinxingia sediminis gen. nov., sp. nov., new members in the order Bradymonadales, isolated from coastal sediment.</title>
        <authorList>
            <person name="Li C.-M."/>
        </authorList>
    </citation>
    <scope>NUCLEOTIDE SEQUENCE [LARGE SCALE GENOMIC DNA]</scope>
    <source>
        <strain evidence="8 9">SEH01</strain>
    </source>
</reference>
<dbReference type="Pfam" id="PF02415">
    <property type="entry name" value="Chlam_PMP"/>
    <property type="match status" value="2"/>
</dbReference>
<keyword evidence="9" id="KW-1185">Reference proteome</keyword>
<organism evidence="8 9">
    <name type="scientific">Lujinxingia sediminis</name>
    <dbReference type="NCBI Taxonomy" id="2480984"/>
    <lineage>
        <taxon>Bacteria</taxon>
        <taxon>Deltaproteobacteria</taxon>
        <taxon>Bradymonadales</taxon>
        <taxon>Lujinxingiaceae</taxon>
        <taxon>Lujinxingia</taxon>
    </lineage>
</organism>
<dbReference type="InterPro" id="IPR003368">
    <property type="entry name" value="POMP_repeat"/>
</dbReference>
<dbReference type="EMBL" id="SADD01000009">
    <property type="protein sequence ID" value="RVU42807.1"/>
    <property type="molecule type" value="Genomic_DNA"/>
</dbReference>
<evidence type="ECO:0000256" key="3">
    <source>
        <dbReference type="ARBA" id="ARBA00004613"/>
    </source>
</evidence>
<gene>
    <name evidence="8" type="ORF">EA187_14960</name>
</gene>
<keyword evidence="7" id="KW-0998">Cell outer membrane</keyword>
<comment type="caution">
    <text evidence="8">The sequence shown here is derived from an EMBL/GenBank/DDBJ whole genome shotgun (WGS) entry which is preliminary data.</text>
</comment>
<comment type="subcellular location">
    <subcellularLocation>
        <location evidence="1">Cell envelope</location>
    </subcellularLocation>
    <subcellularLocation>
        <location evidence="2">Cell outer membrane</location>
    </subcellularLocation>
    <subcellularLocation>
        <location evidence="3">Secreted</location>
    </subcellularLocation>
</comment>
<proteinExistence type="predicted"/>
<evidence type="ECO:0000256" key="7">
    <source>
        <dbReference type="ARBA" id="ARBA00023237"/>
    </source>
</evidence>
<evidence type="ECO:0000256" key="1">
    <source>
        <dbReference type="ARBA" id="ARBA00004196"/>
    </source>
</evidence>
<evidence type="ECO:0000256" key="4">
    <source>
        <dbReference type="ARBA" id="ARBA00022525"/>
    </source>
</evidence>
<dbReference type="PANTHER" id="PTHR11319">
    <property type="entry name" value="G PROTEIN-COUPLED RECEPTOR-RELATED"/>
    <property type="match status" value="1"/>
</dbReference>
<accession>A0ABY0CQN8</accession>
<dbReference type="SUPFAM" id="SSF51126">
    <property type="entry name" value="Pectin lyase-like"/>
    <property type="match status" value="1"/>
</dbReference>
<protein>
    <recommendedName>
        <fullName evidence="10">Right handed beta helix domain-containing protein</fullName>
    </recommendedName>
</protein>
<evidence type="ECO:0000313" key="9">
    <source>
        <dbReference type="Proteomes" id="UP000282926"/>
    </source>
</evidence>
<dbReference type="Proteomes" id="UP000282926">
    <property type="component" value="Unassembled WGS sequence"/>
</dbReference>
<keyword evidence="4" id="KW-0964">Secreted</keyword>
<dbReference type="PANTHER" id="PTHR11319:SF35">
    <property type="entry name" value="OUTER MEMBRANE PROTEIN PMPC-RELATED"/>
    <property type="match status" value="1"/>
</dbReference>
<keyword evidence="6" id="KW-0472">Membrane</keyword>
<evidence type="ECO:0000256" key="6">
    <source>
        <dbReference type="ARBA" id="ARBA00023136"/>
    </source>
</evidence>
<evidence type="ECO:0008006" key="10">
    <source>
        <dbReference type="Google" id="ProtNLM"/>
    </source>
</evidence>
<evidence type="ECO:0000313" key="8">
    <source>
        <dbReference type="EMBL" id="RVU42807.1"/>
    </source>
</evidence>
<keyword evidence="5" id="KW-0732">Signal</keyword>
<evidence type="ECO:0000256" key="2">
    <source>
        <dbReference type="ARBA" id="ARBA00004442"/>
    </source>
</evidence>
<sequence>MSGDEGDITIGEDGLADDLAVGDYTLSAAPFTVALASYEAAPVELTIEADQTTEVTLDFALVRASLEVIIEGLPEGVDAQVEVLGDEGSETLTETTTLTGLAPGSYTITPAQVASGDLLFEAVATTVELASGDAETLTLSYELLPGELRLEVEGLPEGLSAELTLTGPEGFEATAAPNDVLSELVPGTYTLVGSDVSVGPAIYRAQGASVDVVSDQSTTLSVAYEVVPGQLAVGATGLPSNAALRATLVGPAPATTSVNIIGARSFDAITPGDYVLTYAAVEAGGTTYTPNTAILNLTVTSEQSTTATAVYATNVGTLVLNHGLPDSGALTVVVSDGLGFSRNVTLRGTGSTNVELAPGSYEITLASNGLGTDAFGNPYYVLGLDVGFSVASGQSVTTALNAPPPTEVLRGDDQGRGSLREVLNRVVSGSVVTFARGLSQVTTEGLIVLGNEISIVGPGPDQLTLSTTGVDRLFSFGPGADVHLEGIRIADITIRGTGGAIYNLGTFSLRDMVFDRIQVTDDGAVGGAIAIAQATGAIVIEDTVFSNNHASRGGAIDITPIDHRVFLTRVRFEGNSSAIYGGAIDSSASLTIDTASFTNNTSVNGGAIYQGLSRVRSTVIERALFAHNHADDAGGAIYTGVDSTLRNVTFADNNATNDYGGAYYQFDGHTTMSYVTFADNTAPNGSALSSYCDETTSVQLKNAIVVGTGAHFGCETQSAPPYTNPTLSQGYNYIEVEAPDAFDAAPTDQVGTALAPLANPLGLLTDNGGFSPTMAVNTFYLSDLSEPATLCTDVAGQTITEDQRGEDRPTNGLCTAGAFQATDSVSSYEPFHGHGLGASTYVNTTFTTSMGFSWEVSGVRSEGSYGIAGEGLMFRQVGNYVRSVGLTGGVDFISVDYRKAFTGDAPRQISIEVNGTVVATSPYFGDFDGADDSVFTLTADNLNISGDYTIEIHNLTPSSGQVVIDNLSWR</sequence>
<evidence type="ECO:0000256" key="5">
    <source>
        <dbReference type="ARBA" id="ARBA00022729"/>
    </source>
</evidence>
<name>A0ABY0CQN8_9DELT</name>